<dbReference type="InterPro" id="IPR036412">
    <property type="entry name" value="HAD-like_sf"/>
</dbReference>
<evidence type="ECO:0000256" key="3">
    <source>
        <dbReference type="ARBA" id="ARBA00022801"/>
    </source>
</evidence>
<feature type="compositionally biased region" description="Polar residues" evidence="10">
    <location>
        <begin position="712"/>
        <end position="728"/>
    </location>
</feature>
<organism evidence="13 14">
    <name type="scientific">Lophiotrema nucula</name>
    <dbReference type="NCBI Taxonomy" id="690887"/>
    <lineage>
        <taxon>Eukaryota</taxon>
        <taxon>Fungi</taxon>
        <taxon>Dikarya</taxon>
        <taxon>Ascomycota</taxon>
        <taxon>Pezizomycotina</taxon>
        <taxon>Dothideomycetes</taxon>
        <taxon>Pleosporomycetidae</taxon>
        <taxon>Pleosporales</taxon>
        <taxon>Lophiotremataceae</taxon>
        <taxon>Lophiotrema</taxon>
    </lineage>
</organism>
<keyword evidence="3 9" id="KW-0378">Hydrolase</keyword>
<feature type="compositionally biased region" description="Acidic residues" evidence="10">
    <location>
        <begin position="427"/>
        <end position="436"/>
    </location>
</feature>
<proteinExistence type="predicted"/>
<sequence>MKIKSPPGLHYPITVNKFVKQKDEEVQRSSPLFKYHYTSVVEEGDKYGDVKTVQRTFIATFHSSIDGTITKWFIKDGAEIQRPGVDLVEIEEPCTHEVQFGGLCVNCGKDMTATDYLTEERNDTRATINMTHDNVALLVSQKEAARAEEDAKRRLLSAKKLSLIVDLDQTVIHTTCERTIAEWQADPENPNYEAVKDVKSFQLADDNVAHVAANWYYVKMRPGLKDFFDRMSTMYEMHIYTMATRAYAQAVAKIIDPERKYFGDRILSRDENYTDKQKSLHRLFPTNTDMAVIIDDRADIWHYSDNLVRVPVFNFFPGAGDINASFLPKQQELVSATPKKAVAEPSAKDEEGDTAKPVSVAGKPTESVPTDTTNGGLTEIEQQLLSMGAADAPEVIEQQAKEQEKVIITQQTERPLLKQQLLLDKEDEAAGEEETTEVAQNGDSQEHHKHRHSLLHDDDQGLEVIEANLVRVHHAFYDEYSKKKTGAQGGRVAALRGEKSPKKRAIEDFVPDVKNLMPQIKHDVLNGCVILFSGIIPLGMDVRQSDFGLWISSFGAEVIERVDHKRLTHVIANPDRKTSKVKDAAKNPRIKIVTAEWMFQCCTQWERVDETPYHIEVSDAERGGSPWEFSEEDIAITGDEEGEDTTTEAARLEMSNMSDDKWQALGDEIDDFLNESDESDDDNNSGSETDDSDASQNSTSKLQRRKKRTLERVTSLTNVVTADKSSGLPSPETTGPEEEQGEEEGKVIDPAAAAHDVDSDSNDGLEAQMLAEFERSASEDQPVEVA</sequence>
<name>A0A6A5ZAN8_9PLEO</name>
<dbReference type="FunFam" id="3.40.50.10190:FF:000049">
    <property type="entry name" value="RNA Polymerase II CTD phosphatase Fcp1"/>
    <property type="match status" value="1"/>
</dbReference>
<dbReference type="Gene3D" id="3.40.50.10190">
    <property type="entry name" value="BRCT domain"/>
    <property type="match status" value="1"/>
</dbReference>
<evidence type="ECO:0000259" key="11">
    <source>
        <dbReference type="PROSITE" id="PS50172"/>
    </source>
</evidence>
<dbReference type="SMART" id="SM00577">
    <property type="entry name" value="CPDc"/>
    <property type="match status" value="1"/>
</dbReference>
<reference evidence="13" key="1">
    <citation type="journal article" date="2020" name="Stud. Mycol.">
        <title>101 Dothideomycetes genomes: a test case for predicting lifestyles and emergence of pathogens.</title>
        <authorList>
            <person name="Haridas S."/>
            <person name="Albert R."/>
            <person name="Binder M."/>
            <person name="Bloem J."/>
            <person name="Labutti K."/>
            <person name="Salamov A."/>
            <person name="Andreopoulos B."/>
            <person name="Baker S."/>
            <person name="Barry K."/>
            <person name="Bills G."/>
            <person name="Bluhm B."/>
            <person name="Cannon C."/>
            <person name="Castanera R."/>
            <person name="Culley D."/>
            <person name="Daum C."/>
            <person name="Ezra D."/>
            <person name="Gonzalez J."/>
            <person name="Henrissat B."/>
            <person name="Kuo A."/>
            <person name="Liang C."/>
            <person name="Lipzen A."/>
            <person name="Lutzoni F."/>
            <person name="Magnuson J."/>
            <person name="Mondo S."/>
            <person name="Nolan M."/>
            <person name="Ohm R."/>
            <person name="Pangilinan J."/>
            <person name="Park H.-J."/>
            <person name="Ramirez L."/>
            <person name="Alfaro M."/>
            <person name="Sun H."/>
            <person name="Tritt A."/>
            <person name="Yoshinaga Y."/>
            <person name="Zwiers L.-H."/>
            <person name="Turgeon B."/>
            <person name="Goodwin S."/>
            <person name="Spatafora J."/>
            <person name="Crous P."/>
            <person name="Grigoriev I."/>
        </authorList>
    </citation>
    <scope>NUCLEOTIDE SEQUENCE</scope>
    <source>
        <strain evidence="13">CBS 627.86</strain>
    </source>
</reference>
<dbReference type="InterPro" id="IPR004274">
    <property type="entry name" value="FCP1_dom"/>
</dbReference>
<evidence type="ECO:0000313" key="14">
    <source>
        <dbReference type="Proteomes" id="UP000799770"/>
    </source>
</evidence>
<evidence type="ECO:0000259" key="12">
    <source>
        <dbReference type="PROSITE" id="PS50969"/>
    </source>
</evidence>
<evidence type="ECO:0000256" key="5">
    <source>
        <dbReference type="ARBA" id="ARBA00023242"/>
    </source>
</evidence>
<dbReference type="SUPFAM" id="SSF52113">
    <property type="entry name" value="BRCT domain"/>
    <property type="match status" value="1"/>
</dbReference>
<gene>
    <name evidence="13" type="ORF">BDV96DRAFT_493482</name>
</gene>
<comment type="catalytic activity">
    <reaction evidence="7 9">
        <text>O-phospho-L-seryl-[protein] + H2O = L-seryl-[protein] + phosphate</text>
        <dbReference type="Rhea" id="RHEA:20629"/>
        <dbReference type="Rhea" id="RHEA-COMP:9863"/>
        <dbReference type="Rhea" id="RHEA-COMP:11604"/>
        <dbReference type="ChEBI" id="CHEBI:15377"/>
        <dbReference type="ChEBI" id="CHEBI:29999"/>
        <dbReference type="ChEBI" id="CHEBI:43474"/>
        <dbReference type="ChEBI" id="CHEBI:83421"/>
        <dbReference type="EC" id="3.1.3.16"/>
    </reaction>
</comment>
<dbReference type="SUPFAM" id="SSF56784">
    <property type="entry name" value="HAD-like"/>
    <property type="match status" value="1"/>
</dbReference>
<evidence type="ECO:0000256" key="1">
    <source>
        <dbReference type="ARBA" id="ARBA00004123"/>
    </source>
</evidence>
<protein>
    <recommendedName>
        <fullName evidence="6 9">RNA polymerase II subunit A C-terminal domain phosphatase</fullName>
        <ecNumber evidence="2 9">3.1.3.16</ecNumber>
    </recommendedName>
</protein>
<dbReference type="Pfam" id="PF03031">
    <property type="entry name" value="NIF"/>
    <property type="match status" value="1"/>
</dbReference>
<dbReference type="Gene3D" id="1.10.287.10">
    <property type="entry name" value="S15/NS1, RNA-binding"/>
    <property type="match status" value="1"/>
</dbReference>
<evidence type="ECO:0000256" key="10">
    <source>
        <dbReference type="SAM" id="MobiDB-lite"/>
    </source>
</evidence>
<evidence type="ECO:0000256" key="4">
    <source>
        <dbReference type="ARBA" id="ARBA00022912"/>
    </source>
</evidence>
<evidence type="ECO:0000256" key="6">
    <source>
        <dbReference type="ARBA" id="ARBA00040602"/>
    </source>
</evidence>
<comment type="function">
    <text evidence="9">This promotes the activity of RNA polymerase II.</text>
</comment>
<dbReference type="InterPro" id="IPR039189">
    <property type="entry name" value="Fcp1"/>
</dbReference>
<dbReference type="PANTHER" id="PTHR23081">
    <property type="entry name" value="RNA POLYMERASE II CTD PHOSPHATASE"/>
    <property type="match status" value="1"/>
</dbReference>
<keyword evidence="14" id="KW-1185">Reference proteome</keyword>
<feature type="region of interest" description="Disordered" evidence="10">
    <location>
        <begin position="337"/>
        <end position="375"/>
    </location>
</feature>
<feature type="region of interest" description="Disordered" evidence="10">
    <location>
        <begin position="673"/>
        <end position="786"/>
    </location>
</feature>
<comment type="subcellular location">
    <subcellularLocation>
        <location evidence="1 9">Nucleus</location>
    </subcellularLocation>
</comment>
<evidence type="ECO:0000256" key="9">
    <source>
        <dbReference type="RuleBase" id="RU366066"/>
    </source>
</evidence>
<keyword evidence="5 9" id="KW-0539">Nucleus</keyword>
<feature type="region of interest" description="Disordered" evidence="10">
    <location>
        <begin position="427"/>
        <end position="449"/>
    </location>
</feature>
<evidence type="ECO:0000256" key="2">
    <source>
        <dbReference type="ARBA" id="ARBA00013081"/>
    </source>
</evidence>
<feature type="domain" description="BRCT" evidence="11">
    <location>
        <begin position="520"/>
        <end position="615"/>
    </location>
</feature>
<dbReference type="AlphaFoldDB" id="A0A6A5ZAN8"/>
<dbReference type="GO" id="GO:0008420">
    <property type="term" value="F:RNA polymerase II CTD heptapeptide repeat phosphatase activity"/>
    <property type="evidence" value="ECO:0007669"/>
    <property type="project" value="UniProtKB-UniRule"/>
</dbReference>
<dbReference type="GO" id="GO:0005634">
    <property type="term" value="C:nucleus"/>
    <property type="evidence" value="ECO:0007669"/>
    <property type="project" value="UniProtKB-SubCell"/>
</dbReference>
<dbReference type="OrthoDB" id="10249888at2759"/>
<feature type="domain" description="FCP1 homology" evidence="12">
    <location>
        <begin position="156"/>
        <end position="333"/>
    </location>
</feature>
<dbReference type="PROSITE" id="PS50172">
    <property type="entry name" value="BRCT"/>
    <property type="match status" value="1"/>
</dbReference>
<comment type="catalytic activity">
    <reaction evidence="8 9">
        <text>O-phospho-L-threonyl-[protein] + H2O = L-threonyl-[protein] + phosphate</text>
        <dbReference type="Rhea" id="RHEA:47004"/>
        <dbReference type="Rhea" id="RHEA-COMP:11060"/>
        <dbReference type="Rhea" id="RHEA-COMP:11605"/>
        <dbReference type="ChEBI" id="CHEBI:15377"/>
        <dbReference type="ChEBI" id="CHEBI:30013"/>
        <dbReference type="ChEBI" id="CHEBI:43474"/>
        <dbReference type="ChEBI" id="CHEBI:61977"/>
        <dbReference type="EC" id="3.1.3.16"/>
    </reaction>
</comment>
<dbReference type="EMBL" id="ML977323">
    <property type="protein sequence ID" value="KAF2115468.1"/>
    <property type="molecule type" value="Genomic_DNA"/>
</dbReference>
<dbReference type="InterPro" id="IPR036420">
    <property type="entry name" value="BRCT_dom_sf"/>
</dbReference>
<evidence type="ECO:0000313" key="13">
    <source>
        <dbReference type="EMBL" id="KAF2115468.1"/>
    </source>
</evidence>
<dbReference type="Gene3D" id="3.40.50.1000">
    <property type="entry name" value="HAD superfamily/HAD-like"/>
    <property type="match status" value="1"/>
</dbReference>
<dbReference type="EC" id="3.1.3.16" evidence="2 9"/>
<dbReference type="Proteomes" id="UP000799770">
    <property type="component" value="Unassembled WGS sequence"/>
</dbReference>
<dbReference type="NCBIfam" id="TIGR02250">
    <property type="entry name" value="FCP1_euk"/>
    <property type="match status" value="1"/>
</dbReference>
<dbReference type="PANTHER" id="PTHR23081:SF36">
    <property type="entry name" value="RNA POLYMERASE II SUBUNIT A C-TERMINAL DOMAIN PHOSPHATASE"/>
    <property type="match status" value="1"/>
</dbReference>
<dbReference type="CDD" id="cd07521">
    <property type="entry name" value="HAD_FCP1-like"/>
    <property type="match status" value="1"/>
</dbReference>
<dbReference type="InterPro" id="IPR023214">
    <property type="entry name" value="HAD_sf"/>
</dbReference>
<evidence type="ECO:0000256" key="8">
    <source>
        <dbReference type="ARBA" id="ARBA00048336"/>
    </source>
</evidence>
<dbReference type="InterPro" id="IPR011947">
    <property type="entry name" value="FCP1_euk"/>
</dbReference>
<dbReference type="PROSITE" id="PS50969">
    <property type="entry name" value="FCP1"/>
    <property type="match status" value="1"/>
</dbReference>
<dbReference type="CDD" id="cd17729">
    <property type="entry name" value="BRCT_CTDP1"/>
    <property type="match status" value="1"/>
</dbReference>
<dbReference type="InterPro" id="IPR001357">
    <property type="entry name" value="BRCT_dom"/>
</dbReference>
<dbReference type="SMART" id="SM00292">
    <property type="entry name" value="BRCT"/>
    <property type="match status" value="1"/>
</dbReference>
<accession>A0A6A5ZAN8</accession>
<dbReference type="Pfam" id="PF00533">
    <property type="entry name" value="BRCT"/>
    <property type="match status" value="1"/>
</dbReference>
<keyword evidence="4" id="KW-0904">Protein phosphatase</keyword>
<feature type="compositionally biased region" description="Acidic residues" evidence="10">
    <location>
        <begin position="673"/>
        <end position="693"/>
    </location>
</feature>
<evidence type="ECO:0000256" key="7">
    <source>
        <dbReference type="ARBA" id="ARBA00047761"/>
    </source>
</evidence>